<dbReference type="OrthoDB" id="5348546at2759"/>
<feature type="region of interest" description="Disordered" evidence="2">
    <location>
        <begin position="152"/>
        <end position="263"/>
    </location>
</feature>
<feature type="compositionally biased region" description="Acidic residues" evidence="2">
    <location>
        <begin position="240"/>
        <end position="263"/>
    </location>
</feature>
<dbReference type="Gene3D" id="2.60.200.20">
    <property type="match status" value="1"/>
</dbReference>
<keyword evidence="5" id="KW-1185">Reference proteome</keyword>
<dbReference type="Proteomes" id="UP000242180">
    <property type="component" value="Unassembled WGS sequence"/>
</dbReference>
<dbReference type="GO" id="GO:0060962">
    <property type="term" value="P:regulation of ribosomal protein gene transcription by RNA polymerase II"/>
    <property type="evidence" value="ECO:0007669"/>
    <property type="project" value="InterPro"/>
</dbReference>
<reference evidence="4 5" key="1">
    <citation type="submission" date="2016-07" db="EMBL/GenBank/DDBJ databases">
        <title>Pervasive Adenine N6-methylation of Active Genes in Fungi.</title>
        <authorList>
            <consortium name="DOE Joint Genome Institute"/>
            <person name="Mondo S.J."/>
            <person name="Dannebaum R.O."/>
            <person name="Kuo R.C."/>
            <person name="Labutti K."/>
            <person name="Haridas S."/>
            <person name="Kuo A."/>
            <person name="Salamov A."/>
            <person name="Ahrendt S.R."/>
            <person name="Lipzen A."/>
            <person name="Sullivan W."/>
            <person name="Andreopoulos W.B."/>
            <person name="Clum A."/>
            <person name="Lindquist E."/>
            <person name="Daum C."/>
            <person name="Ramamoorthy G.K."/>
            <person name="Gryganskyi A."/>
            <person name="Culley D."/>
            <person name="Magnuson J.K."/>
            <person name="James T.Y."/>
            <person name="O'Malley M.A."/>
            <person name="Stajich J.E."/>
            <person name="Spatafora J.W."/>
            <person name="Visel A."/>
            <person name="Grigoriev I.V."/>
        </authorList>
    </citation>
    <scope>NUCLEOTIDE SEQUENCE [LARGE SCALE GENOMIC DNA]</scope>
    <source>
        <strain evidence="4 5">NRRL 2496</strain>
    </source>
</reference>
<dbReference type="OMA" id="CTLQDKQ"/>
<feature type="compositionally biased region" description="Basic and acidic residues" evidence="2">
    <location>
        <begin position="169"/>
        <end position="193"/>
    </location>
</feature>
<organism evidence="4 5">
    <name type="scientific">Syncephalastrum racemosum</name>
    <name type="common">Filamentous fungus</name>
    <dbReference type="NCBI Taxonomy" id="13706"/>
    <lineage>
        <taxon>Eukaryota</taxon>
        <taxon>Fungi</taxon>
        <taxon>Fungi incertae sedis</taxon>
        <taxon>Mucoromycota</taxon>
        <taxon>Mucoromycotina</taxon>
        <taxon>Mucoromycetes</taxon>
        <taxon>Mucorales</taxon>
        <taxon>Syncephalastraceae</taxon>
        <taxon>Syncephalastrum</taxon>
    </lineage>
</organism>
<protein>
    <recommendedName>
        <fullName evidence="3">FHA domain-containing protein</fullName>
    </recommendedName>
</protein>
<dbReference type="AlphaFoldDB" id="A0A1X2HJ45"/>
<dbReference type="PROSITE" id="PS50006">
    <property type="entry name" value="FHA_DOMAIN"/>
    <property type="match status" value="1"/>
</dbReference>
<dbReference type="EMBL" id="MCGN01000003">
    <property type="protein sequence ID" value="ORY98626.1"/>
    <property type="molecule type" value="Genomic_DNA"/>
</dbReference>
<dbReference type="Pfam" id="PF00498">
    <property type="entry name" value="FHA"/>
    <property type="match status" value="1"/>
</dbReference>
<dbReference type="InterPro" id="IPR000253">
    <property type="entry name" value="FHA_dom"/>
</dbReference>
<dbReference type="STRING" id="13706.A0A1X2HJ45"/>
<proteinExistence type="predicted"/>
<dbReference type="GO" id="GO:0005634">
    <property type="term" value="C:nucleus"/>
    <property type="evidence" value="ECO:0007669"/>
    <property type="project" value="TreeGrafter"/>
</dbReference>
<sequence length="436" mass="50062">MATLPEHHSMMEAYQMHSPPQKPMLAMNSDDFAPTSELRESSSTAVTEPLVTVVARKDDEITLGRGTAATIKIGRRNRNISRIHARITYKDEYALQVVGLNGVVVDGVLYNQHESASLQDRSLINVLGSKILFLIPEQPNEQKEQHKEYIPFLDEPASPPSELSVLDSSLEHEHEHEHDENETKEDHTKSTNDEEHEEPFEENPLEHVNDEKEPKPEQLVASPADIKPEDVLSQPKYREEDEDLSAEEDVVVEDEEKLSDEEEDGWNEHYADVIIETLVFSRKSSMPVSDICARIMQSHNNERQTREVWTRRIQRVLKTQPFFGEIVRKGKTADGSPKENLYYYSSESDPVEWRRATYTQVGRSARKCTLQDKQYFFKIPPKLGSRARNTYVPPPARAYEKKRKQSPMENEPEEKKVKIDAPIDDDLSNSKENIMA</sequence>
<dbReference type="SUPFAM" id="SSF49879">
    <property type="entry name" value="SMAD/FHA domain"/>
    <property type="match status" value="1"/>
</dbReference>
<dbReference type="PANTHER" id="PTHR21712">
    <property type="entry name" value="PRE-RRNA-PROCESSING PROTEIN FHL1"/>
    <property type="match status" value="1"/>
</dbReference>
<feature type="region of interest" description="Disordered" evidence="2">
    <location>
        <begin position="386"/>
        <end position="436"/>
    </location>
</feature>
<dbReference type="InterPro" id="IPR045178">
    <property type="entry name" value="Fhl1/FHA1"/>
</dbReference>
<evidence type="ECO:0000313" key="5">
    <source>
        <dbReference type="Proteomes" id="UP000242180"/>
    </source>
</evidence>
<evidence type="ECO:0000256" key="1">
    <source>
        <dbReference type="ARBA" id="ARBA00023242"/>
    </source>
</evidence>
<feature type="compositionally biased region" description="Acidic residues" evidence="2">
    <location>
        <begin position="194"/>
        <end position="203"/>
    </location>
</feature>
<dbReference type="PANTHER" id="PTHR21712:SF29">
    <property type="entry name" value="PRE-RRNA-PROCESSING PROTEIN FHL1"/>
    <property type="match status" value="1"/>
</dbReference>
<name>A0A1X2HJ45_SYNRA</name>
<comment type="caution">
    <text evidence="4">The sequence shown here is derived from an EMBL/GenBank/DDBJ whole genome shotgun (WGS) entry which is preliminary data.</text>
</comment>
<gene>
    <name evidence="4" type="ORF">BCR43DRAFT_487851</name>
</gene>
<feature type="domain" description="FHA" evidence="3">
    <location>
        <begin position="61"/>
        <end position="110"/>
    </location>
</feature>
<evidence type="ECO:0000259" key="3">
    <source>
        <dbReference type="PROSITE" id="PS50006"/>
    </source>
</evidence>
<dbReference type="InParanoid" id="A0A1X2HJ45"/>
<feature type="compositionally biased region" description="Basic and acidic residues" evidence="2">
    <location>
        <begin position="204"/>
        <end position="216"/>
    </location>
</feature>
<keyword evidence="1" id="KW-0539">Nucleus</keyword>
<dbReference type="GO" id="GO:0043565">
    <property type="term" value="F:sequence-specific DNA binding"/>
    <property type="evidence" value="ECO:0007669"/>
    <property type="project" value="TreeGrafter"/>
</dbReference>
<evidence type="ECO:0000256" key="2">
    <source>
        <dbReference type="SAM" id="MobiDB-lite"/>
    </source>
</evidence>
<evidence type="ECO:0000313" key="4">
    <source>
        <dbReference type="EMBL" id="ORY98626.1"/>
    </source>
</evidence>
<dbReference type="InterPro" id="IPR008984">
    <property type="entry name" value="SMAD_FHA_dom_sf"/>
</dbReference>
<accession>A0A1X2HJ45</accession>